<reference evidence="2 3" key="1">
    <citation type="submission" date="2018-01" db="EMBL/GenBank/DDBJ databases">
        <title>Bacillales members from the olive rhizosphere are effective biological control agents against Verticillium dahliae.</title>
        <authorList>
            <person name="Gomez-Lama C."/>
            <person name="Legarda G."/>
            <person name="Ruano-Rosa D."/>
            <person name="Pizarro-Tobias P."/>
            <person name="Valverde-Corredor A."/>
            <person name="Niqui J.L."/>
            <person name="Trivino J.C."/>
            <person name="Roca A."/>
            <person name="Mercado-Blanco J."/>
        </authorList>
    </citation>
    <scope>NUCLEOTIDE SEQUENCE [LARGE SCALE GENOMIC DNA]</scope>
    <source>
        <strain evidence="2 3">PIC167</strain>
    </source>
</reference>
<evidence type="ECO:0000313" key="3">
    <source>
        <dbReference type="Proteomes" id="UP000308114"/>
    </source>
</evidence>
<feature type="domain" description="Copper amine oxidase-like N-terminal" evidence="1">
    <location>
        <begin position="21"/>
        <end position="128"/>
    </location>
</feature>
<comment type="caution">
    <text evidence="2">The sequence shown here is derived from an EMBL/GenBank/DDBJ whole genome shotgun (WGS) entry which is preliminary data.</text>
</comment>
<name>A0A4V6X2L8_9BACL</name>
<organism evidence="2 3">
    <name type="scientific">Paenibacillus terrae</name>
    <dbReference type="NCBI Taxonomy" id="159743"/>
    <lineage>
        <taxon>Bacteria</taxon>
        <taxon>Bacillati</taxon>
        <taxon>Bacillota</taxon>
        <taxon>Bacilli</taxon>
        <taxon>Bacillales</taxon>
        <taxon>Paenibacillaceae</taxon>
        <taxon>Paenibacillus</taxon>
    </lineage>
</organism>
<dbReference type="Gene3D" id="3.30.457.10">
    <property type="entry name" value="Copper amine oxidase-like, N-terminal domain"/>
    <property type="match status" value="1"/>
</dbReference>
<protein>
    <recommendedName>
        <fullName evidence="1">Copper amine oxidase-like N-terminal domain-containing protein</fullName>
    </recommendedName>
</protein>
<dbReference type="InterPro" id="IPR036582">
    <property type="entry name" value="Mao_N_sf"/>
</dbReference>
<proteinExistence type="predicted"/>
<sequence length="569" mass="63916">MVLIALFPTASFAANNDIKVTINGKQQYFDVNPQSIDGRIFVPMRGIFEALGAEIKWDRVTQSVIGLKGETTVKLTINQKQAYINGKAVTLDAPATIVKGSTLVPVRFIAESLGADVKWDASTNTVIILQGEVTASDYYYFLYNSKSVSASDLMAIKSYIGKFRSSNNILMDVTEAKDAVEIYKRLQSDSTLQSGKLLGIQIFGASEDVPAFNYLSKTATIFPDRSMSRFDLVLNGESFLTDYFYSNFNNDSAQLKKEISPYAVFDEKTVKIDFEPQWKVVRLPLSKGEIEGYFKRFDEYTTKRNAQKSIPVVNFSSPTYGNIPGTPEDGEDFRDPNDERRLLYQKDDYSYILQRLDKEFNILKNYRLYGNQQGDIKVKANVSGDYTKDNVAKENGTGIVDFFFNGAGSFTKTKFKVVERGDEAPSIGSDSSEKIMTSETVNKVLSKNYYTMIMMQAEDAKNLSNKSLVHEMMANGKAISVFAGSNKVLPGGLNNIASLEDMKPTLYYFTYNFYKNQSEGLNRTDSYFNASKAFVTELLNHQDLKWDPNFEFGITNLASLHNLGVIEYN</sequence>
<evidence type="ECO:0000313" key="2">
    <source>
        <dbReference type="EMBL" id="TKH42231.1"/>
    </source>
</evidence>
<dbReference type="InterPro" id="IPR012854">
    <property type="entry name" value="Cu_amine_oxidase-like_N"/>
</dbReference>
<accession>A0A4V6X2L8</accession>
<dbReference type="AlphaFoldDB" id="A0A4V6X2L8"/>
<dbReference type="EMBL" id="PNXQ01000016">
    <property type="protein sequence ID" value="TKH42231.1"/>
    <property type="molecule type" value="Genomic_DNA"/>
</dbReference>
<evidence type="ECO:0000259" key="1">
    <source>
        <dbReference type="Pfam" id="PF07833"/>
    </source>
</evidence>
<dbReference type="SUPFAM" id="SSF55383">
    <property type="entry name" value="Copper amine oxidase, domain N"/>
    <property type="match status" value="1"/>
</dbReference>
<dbReference type="Proteomes" id="UP000308114">
    <property type="component" value="Unassembled WGS sequence"/>
</dbReference>
<dbReference type="Pfam" id="PF07833">
    <property type="entry name" value="Cu_amine_oxidN1"/>
    <property type="match status" value="1"/>
</dbReference>
<gene>
    <name evidence="2" type="ORF">C1I60_18825</name>
</gene>